<dbReference type="AlphaFoldDB" id="C8PI45"/>
<keyword evidence="1" id="KW-1133">Transmembrane helix</keyword>
<keyword evidence="1" id="KW-0472">Membrane</keyword>
<organism evidence="2 3">
    <name type="scientific">Campylobacter gracilis RM3268</name>
    <dbReference type="NCBI Taxonomy" id="553220"/>
    <lineage>
        <taxon>Bacteria</taxon>
        <taxon>Pseudomonadati</taxon>
        <taxon>Campylobacterota</taxon>
        <taxon>Epsilonproteobacteria</taxon>
        <taxon>Campylobacterales</taxon>
        <taxon>Campylobacteraceae</taxon>
        <taxon>Campylobacter</taxon>
    </lineage>
</organism>
<keyword evidence="1" id="KW-0812">Transmembrane</keyword>
<dbReference type="RefSeq" id="WP_005871463.1">
    <property type="nucleotide sequence ID" value="NZ_ACYG01000025.1"/>
</dbReference>
<gene>
    <name evidence="2" type="ORF">CAMGR0001_0026</name>
</gene>
<accession>C8PI45</accession>
<evidence type="ECO:0000256" key="1">
    <source>
        <dbReference type="SAM" id="Phobius"/>
    </source>
</evidence>
<reference evidence="2 3" key="1">
    <citation type="submission" date="2009-07" db="EMBL/GenBank/DDBJ databases">
        <authorList>
            <person name="Madupu R."/>
            <person name="Sebastian Y."/>
            <person name="Durkin A.S."/>
            <person name="Torralba M."/>
            <person name="Methe B."/>
            <person name="Sutton G.G."/>
            <person name="Strausberg R.L."/>
            <person name="Nelson K.E."/>
        </authorList>
    </citation>
    <scope>NUCLEOTIDE SEQUENCE [LARGE SCALE GENOMIC DNA]</scope>
    <source>
        <strain evidence="2 3">RM3268</strain>
    </source>
</reference>
<name>C8PI45_9BACT</name>
<protein>
    <submittedName>
        <fullName evidence="2">Uncharacterized protein</fullName>
    </submittedName>
</protein>
<dbReference type="eggNOG" id="ENOG5030P45">
    <property type="taxonomic scope" value="Bacteria"/>
</dbReference>
<feature type="transmembrane region" description="Helical" evidence="1">
    <location>
        <begin position="16"/>
        <end position="35"/>
    </location>
</feature>
<comment type="caution">
    <text evidence="2">The sequence shown here is derived from an EMBL/GenBank/DDBJ whole genome shotgun (WGS) entry which is preliminary data.</text>
</comment>
<sequence>MDAQSLSARLNKPIKILLVLFGIGILANVAMEFYAEKKRGELERNFCESKQVRDALVRINEGAPRRIDDVTTLKGAACEGGSFIYDYALNSSPNLDLSALDAGDTEILKEMLFAKAKASFCGADFSRRLRELGKTMVLNYEIEGLPPIQLKLDKNSCER</sequence>
<dbReference type="Proteomes" id="UP000005709">
    <property type="component" value="Unassembled WGS sequence"/>
</dbReference>
<keyword evidence="3" id="KW-1185">Reference proteome</keyword>
<evidence type="ECO:0000313" key="2">
    <source>
        <dbReference type="EMBL" id="EEV17435.1"/>
    </source>
</evidence>
<evidence type="ECO:0000313" key="3">
    <source>
        <dbReference type="Proteomes" id="UP000005709"/>
    </source>
</evidence>
<dbReference type="EMBL" id="ACYG01000025">
    <property type="protein sequence ID" value="EEV17435.1"/>
    <property type="molecule type" value="Genomic_DNA"/>
</dbReference>
<dbReference type="STRING" id="824.CGRAC_0139"/>
<proteinExistence type="predicted"/>